<gene>
    <name evidence="11" type="ORF">SAMN04490197_0177</name>
</gene>
<protein>
    <recommendedName>
        <fullName evidence="6">Aldehyde dehydrogenase</fullName>
    </recommendedName>
</protein>
<sequence length="478" mass="52146">MNQPISSLPSSLEPVPLLNELFTAQQAAVYAQGAPSYAQRIAALDAVLRLVSDHHDQLLEAVSADFGNRSFAETQLSELMPIVNGIKHIRAHLKAWMRPSKRKVGIAFKPASAKVIYQPLGVVGILAPWNYPLTLTLAPLVEALAAGNRVMIKPSELTPRTAALLQYLLAQTFPADQVTVVIGDAQLAGRFSELPFDHLLFTGSSQVGRLVMAAAARNLTPVTLELGGKSPVVLTADFPLKKAARMIAIGKLFNAGQTCVAPDYVLVPRQLVERFATEWMAAAKQLYPSIDGNKDYTSIISRRHYERLLNLVDQAIVAGAKVWQDSAFDKTTERKIPPTLLTDVPLSTDIMREEIFGPLLPVVAYDSLDEALAFINTRPKPLALYCFSNDRNCVEHVVRHTRSGGVTINGTMLHATQDDLPFGGVGESGTGAYHGYEGFVRLSHARGVFKLSPFNMSDKVAAPYGRLTRLVTRLMLGK</sequence>
<dbReference type="AlphaFoldDB" id="A0A1H2DWA7"/>
<evidence type="ECO:0000256" key="5">
    <source>
        <dbReference type="ARBA" id="ARBA00051636"/>
    </source>
</evidence>
<dbReference type="GO" id="GO:0050269">
    <property type="term" value="F:coniferyl-aldehyde dehydrogenase [NAD(P)+] activity"/>
    <property type="evidence" value="ECO:0007669"/>
    <property type="project" value="UniProtKB-EC"/>
</dbReference>
<dbReference type="PROSITE" id="PS00070">
    <property type="entry name" value="ALDEHYDE_DEHYDR_CYS"/>
    <property type="match status" value="1"/>
</dbReference>
<evidence type="ECO:0000256" key="6">
    <source>
        <dbReference type="PIRNR" id="PIRNR036492"/>
    </source>
</evidence>
<keyword evidence="3" id="KW-0520">NAD</keyword>
<dbReference type="OrthoDB" id="9812625at2"/>
<dbReference type="Gene3D" id="3.40.309.10">
    <property type="entry name" value="Aldehyde Dehydrogenase, Chain A, domain 2"/>
    <property type="match status" value="1"/>
</dbReference>
<evidence type="ECO:0000256" key="4">
    <source>
        <dbReference type="ARBA" id="ARBA00051482"/>
    </source>
</evidence>
<dbReference type="Proteomes" id="UP000183653">
    <property type="component" value="Chromosome I"/>
</dbReference>
<feature type="domain" description="Aldehyde dehydrogenase" evidence="10">
    <location>
        <begin position="31"/>
        <end position="441"/>
    </location>
</feature>
<dbReference type="FunFam" id="3.40.309.10:FF:000003">
    <property type="entry name" value="Aldehyde dehydrogenase"/>
    <property type="match status" value="1"/>
</dbReference>
<comment type="catalytic activity">
    <reaction evidence="4">
        <text>(E)-coniferaldehyde + NAD(+) + H2O = (E)-ferulate + NADH + 2 H(+)</text>
        <dbReference type="Rhea" id="RHEA:23968"/>
        <dbReference type="ChEBI" id="CHEBI:15377"/>
        <dbReference type="ChEBI" id="CHEBI:15378"/>
        <dbReference type="ChEBI" id="CHEBI:16547"/>
        <dbReference type="ChEBI" id="CHEBI:29749"/>
        <dbReference type="ChEBI" id="CHEBI:57540"/>
        <dbReference type="ChEBI" id="CHEBI:57945"/>
        <dbReference type="EC" id="1.2.1.68"/>
    </reaction>
</comment>
<dbReference type="GO" id="GO:0006081">
    <property type="term" value="P:aldehyde metabolic process"/>
    <property type="evidence" value="ECO:0007669"/>
    <property type="project" value="InterPro"/>
</dbReference>
<dbReference type="InterPro" id="IPR016162">
    <property type="entry name" value="Ald_DH_N"/>
</dbReference>
<dbReference type="Gene3D" id="3.40.605.10">
    <property type="entry name" value="Aldehyde Dehydrogenase, Chain A, domain 1"/>
    <property type="match status" value="1"/>
</dbReference>
<dbReference type="InterPro" id="IPR015590">
    <property type="entry name" value="Aldehyde_DH_dom"/>
</dbReference>
<dbReference type="InterPro" id="IPR016160">
    <property type="entry name" value="Ald_DH_CS_CYS"/>
</dbReference>
<evidence type="ECO:0000256" key="7">
    <source>
        <dbReference type="PIRSR" id="PIRSR036492-1"/>
    </source>
</evidence>
<dbReference type="GO" id="GO:0004029">
    <property type="term" value="F:aldehyde dehydrogenase (NAD+) activity"/>
    <property type="evidence" value="ECO:0007669"/>
    <property type="project" value="TreeGrafter"/>
</dbReference>
<feature type="active site" evidence="7">
    <location>
        <position position="259"/>
    </location>
</feature>
<proteinExistence type="inferred from homology"/>
<comment type="similarity">
    <text evidence="1 6 9">Belongs to the aldehyde dehydrogenase family.</text>
</comment>
<evidence type="ECO:0000313" key="12">
    <source>
        <dbReference type="Proteomes" id="UP000183653"/>
    </source>
</evidence>
<dbReference type="EMBL" id="LT629782">
    <property type="protein sequence ID" value="SDT87157.1"/>
    <property type="molecule type" value="Genomic_DNA"/>
</dbReference>
<accession>A0A1H2DWA7</accession>
<dbReference type="CDD" id="cd07133">
    <property type="entry name" value="ALDH_CALDH_CalB"/>
    <property type="match status" value="1"/>
</dbReference>
<dbReference type="PANTHER" id="PTHR43570:SF20">
    <property type="entry name" value="ALDEHYDE DEHYDROGENASE ALDX-RELATED"/>
    <property type="match status" value="1"/>
</dbReference>
<keyword evidence="12" id="KW-1185">Reference proteome</keyword>
<evidence type="ECO:0000313" key="11">
    <source>
        <dbReference type="EMBL" id="SDT87157.1"/>
    </source>
</evidence>
<evidence type="ECO:0000256" key="2">
    <source>
        <dbReference type="ARBA" id="ARBA00023002"/>
    </source>
</evidence>
<organism evidence="11 12">
    <name type="scientific">Pseudomonas orientalis</name>
    <dbReference type="NCBI Taxonomy" id="76758"/>
    <lineage>
        <taxon>Bacteria</taxon>
        <taxon>Pseudomonadati</taxon>
        <taxon>Pseudomonadota</taxon>
        <taxon>Gammaproteobacteria</taxon>
        <taxon>Pseudomonadales</taxon>
        <taxon>Pseudomonadaceae</taxon>
        <taxon>Pseudomonas</taxon>
    </lineage>
</organism>
<dbReference type="InterPro" id="IPR012394">
    <property type="entry name" value="Aldehyde_DH_NAD(P)"/>
</dbReference>
<evidence type="ECO:0000259" key="10">
    <source>
        <dbReference type="Pfam" id="PF00171"/>
    </source>
</evidence>
<dbReference type="InterPro" id="IPR029510">
    <property type="entry name" value="Ald_DH_CS_GLU"/>
</dbReference>
<keyword evidence="2 6" id="KW-0560">Oxidoreductase</keyword>
<comment type="catalytic activity">
    <reaction evidence="5">
        <text>(E)-coniferaldehyde + NADP(+) + H2O = (E)-ferulate + NADPH + 2 H(+)</text>
        <dbReference type="Rhea" id="RHEA:23964"/>
        <dbReference type="ChEBI" id="CHEBI:15377"/>
        <dbReference type="ChEBI" id="CHEBI:15378"/>
        <dbReference type="ChEBI" id="CHEBI:16547"/>
        <dbReference type="ChEBI" id="CHEBI:29749"/>
        <dbReference type="ChEBI" id="CHEBI:57783"/>
        <dbReference type="ChEBI" id="CHEBI:58349"/>
        <dbReference type="EC" id="1.2.1.68"/>
    </reaction>
</comment>
<dbReference type="PIRSF" id="PIRSF036492">
    <property type="entry name" value="ALDH"/>
    <property type="match status" value="1"/>
</dbReference>
<dbReference type="Pfam" id="PF00171">
    <property type="entry name" value="Aldedh"/>
    <property type="match status" value="1"/>
</dbReference>
<dbReference type="PANTHER" id="PTHR43570">
    <property type="entry name" value="ALDEHYDE DEHYDROGENASE"/>
    <property type="match status" value="1"/>
</dbReference>
<dbReference type="PROSITE" id="PS00687">
    <property type="entry name" value="ALDEHYDE_DEHYDR_GLU"/>
    <property type="match status" value="1"/>
</dbReference>
<dbReference type="GO" id="GO:0005737">
    <property type="term" value="C:cytoplasm"/>
    <property type="evidence" value="ECO:0007669"/>
    <property type="project" value="TreeGrafter"/>
</dbReference>
<reference evidence="11 12" key="1">
    <citation type="submission" date="2016-10" db="EMBL/GenBank/DDBJ databases">
        <authorList>
            <person name="Varghese N."/>
            <person name="Submissions S."/>
        </authorList>
    </citation>
    <scope>NUCLEOTIDE SEQUENCE [LARGE SCALE GENOMIC DNA]</scope>
    <source>
        <strain evidence="11 12">BS2775</strain>
    </source>
</reference>
<evidence type="ECO:0000256" key="8">
    <source>
        <dbReference type="PROSITE-ProRule" id="PRU10007"/>
    </source>
</evidence>
<evidence type="ECO:0000256" key="9">
    <source>
        <dbReference type="RuleBase" id="RU003345"/>
    </source>
</evidence>
<dbReference type="SUPFAM" id="SSF53720">
    <property type="entry name" value="ALDH-like"/>
    <property type="match status" value="1"/>
</dbReference>
<dbReference type="InterPro" id="IPR016161">
    <property type="entry name" value="Ald_DH/histidinol_DH"/>
</dbReference>
<evidence type="ECO:0000256" key="1">
    <source>
        <dbReference type="ARBA" id="ARBA00009986"/>
    </source>
</evidence>
<evidence type="ECO:0000256" key="3">
    <source>
        <dbReference type="ARBA" id="ARBA00023027"/>
    </source>
</evidence>
<dbReference type="RefSeq" id="WP_057725557.1">
    <property type="nucleotide sequence ID" value="NZ_JYLM01000011.1"/>
</dbReference>
<feature type="active site" evidence="7 8">
    <location>
        <position position="225"/>
    </location>
</feature>
<dbReference type="InterPro" id="IPR016163">
    <property type="entry name" value="Ald_DH_C"/>
</dbReference>
<name>A0A1H2DWA7_9PSED</name>